<keyword evidence="7" id="KW-0479">Metal-binding</keyword>
<dbReference type="PANTHER" id="PTHR21502:SF3">
    <property type="entry name" value="CILIUM ASSEMBLY PROTEIN DZIP1L"/>
    <property type="match status" value="1"/>
</dbReference>
<evidence type="ECO:0000256" key="8">
    <source>
        <dbReference type="SAM" id="MobiDB-lite"/>
    </source>
</evidence>
<sequence>MAGNGNGQHDFIEFVEDLYLASEEKRMVRIKKGTEYRCSMLRDQHFSSLFRHYGKHNGVDKDGLVFFFTEELMQELDGNDTPRSVHLRKNDVIVIRHRYKEEPKGLFVRLDLDERDALAVIGAYPSARSLKSADGRTALHHVAKRAGYDEPEKVRADLARKATKLAVDLLLLGCDPSATNHYGQTAMMIALEHAKMDAPDDPHRELVGVLRPHEFKRQMAVIRAHFVGRKAGEGRTKSAEDIILKRACTSKNVDVQGEAKHNAAVRFLFSALAHGNQARNFKRVVCFLYAGERKSKMGEIPSAGQEFVATIVDGKGKLGFKLAQQRVPGDFYAFVVEHVDAGGVADVAGILRGAQLLAVNNKLVVFAGNKATDFYEVLGVETNASRAAIRKAYLQKALDRAGKGCEIPNFKGSDLGRFPLALEQHPDRAAARGEDPGDGGAFVLISEAYATLADESHRASYDAMRGCRGCCVELGDVVKMVRGSPGPVRLRFFEPPLCELSDYRRGAGAVRSFEGDGCAVGARSEPRSACAVAAAPSMSRLSWIGAVAQRASAGDVDALYKLGVDHCLRIADDWPAADVEDALGHARACLDAAKARGDQRAATSLKTLDGLARDAQGNRANDGLRFAATASPLAAAALQDDAEAQLLVAIALVRINTTGERRKALQHAERAAGAAARSATRGKSGTREQDMAKTLVSSEAAYLAGLMHLVDFDVAEAEKLFRAAADVGHPYAKDRLKELGGARPRRGGCLCCRPAYDAAARRLLLVESFREWEQIRVYTAHASPSPPPPPPPTASVAPPAAAAPPPAAPPEEIPVASPTSPTAVLAAFLFCDGGASKYSKAFNGMICSSKRDGFGSMVCFEQGSKKTQIHATEDVLEDIEYAWSQNAGHAGDDFDDMGAQVALHVAELDDEANAAALVPADYDFGDGNPLQLITAVDVDDVLETGSAGDVLSDLVDDLAFCKVVPPELRKVGHDASATMVRLLQLAVEYLLHVQEALGDEVVAKESALRELAEDAKRAAAAARVSDAKRKALARQVGEFRDVALGIASAARAAGVDTAKWLRSLQDDGGAYEDDSEVMGSYGAARGRAWACAQCGKAFVNREYLEQHIRRKHGGSLAASGDAGLVAIARAFEAVARGPRPEASRRELLDFLQRGGHLEAIFGAARSEAERAVAEGTVAALLGDASADACVGPADLGDFVAELRRCRSVALGALRFAGGDLPPAAPAPGVLLGEDVAEVHVACVRAAGLPAIAEAGCVVALSRAGQRVAETPPAVGSREPTWLTSSHGATVAVPLAADEQRRERGLFVEVFAGACLVGVAHVHARSLLYDGLLRVKLRPDDDEFPGAAADLGFVELRCRAAARVRLENVEVFGLGAAPPGAPFLEARWRGGAGSAPSVVWRSAAAVRASRRPDSFDLVAEHPLPLGLPFARRHAVLDVFALFVDDDGTEASCGDAVAVDAAGLRSRAFAARGEPVEFAAGSATRGLRAVASCSPLAAELGEVLEARYREAAAPAPDLRPAAELAMLDANASHGPLAPDAPGAAGAALEAFAGACKLADAVDGASTDVAFFRSGAPVVVDADGDVAIRLARAADGACVARGVLGPRALTAARLLKVDLAKRAREATWTRAAATLRCRPLARVRVRVFEAHLLAPPPRIFASLAVLGDPAARSEPTATGECALDVDLLVPRDAAPGAYVDVAVVDAASGLVVGAASLDRADLATPSKRTTLALRDARGAVAGELAVCVTASPDVAAPPDRSDLARCRVADAQLSGFELDGALLEGDALEVEAELDGVVVGSAALARAGDSFSGAGNLRLELPVEADGARRLALRVYDGAGGCVLAGALPVAEALRGARTDAAAPRSLALALAPPPPDEAALVSSTLLPSARSSVSICSLSRLSLHRIMTSSPPRAAARSFEIAALKSFAVS</sequence>
<keyword evidence="5" id="KW-0963">Cytoplasm</keyword>
<dbReference type="InterPro" id="IPR051241">
    <property type="entry name" value="DZIP_RILPL"/>
</dbReference>
<keyword evidence="6" id="KW-0966">Cell projection</keyword>
<evidence type="ECO:0000256" key="1">
    <source>
        <dbReference type="ARBA" id="ARBA00004114"/>
    </source>
</evidence>
<dbReference type="PROSITE" id="PS50157">
    <property type="entry name" value="ZINC_FINGER_C2H2_2"/>
    <property type="match status" value="1"/>
</dbReference>
<dbReference type="Gene3D" id="1.25.40.20">
    <property type="entry name" value="Ankyrin repeat-containing domain"/>
    <property type="match status" value="1"/>
</dbReference>
<feature type="compositionally biased region" description="Pro residues" evidence="8">
    <location>
        <begin position="801"/>
        <end position="812"/>
    </location>
</feature>
<dbReference type="SUPFAM" id="SSF50156">
    <property type="entry name" value="PDZ domain-like"/>
    <property type="match status" value="1"/>
</dbReference>
<dbReference type="KEGG" id="aaf:AURANDRAFT_60742"/>
<evidence type="ECO:0008006" key="13">
    <source>
        <dbReference type="Google" id="ProtNLM"/>
    </source>
</evidence>
<dbReference type="Gene3D" id="2.30.42.10">
    <property type="match status" value="1"/>
</dbReference>
<reference evidence="11 12" key="1">
    <citation type="journal article" date="2011" name="Proc. Natl. Acad. Sci. U.S.A.">
        <title>Niche of harmful alga Aureococcus anophagefferens revealed through ecogenomics.</title>
        <authorList>
            <person name="Gobler C.J."/>
            <person name="Berry D.L."/>
            <person name="Dyhrman S.T."/>
            <person name="Wilhelm S.W."/>
            <person name="Salamov A."/>
            <person name="Lobanov A.V."/>
            <person name="Zhang Y."/>
            <person name="Collier J.L."/>
            <person name="Wurch L.L."/>
            <person name="Kustka A.B."/>
            <person name="Dill B.D."/>
            <person name="Shah M."/>
            <person name="VerBerkmoes N.C."/>
            <person name="Kuo A."/>
            <person name="Terry A."/>
            <person name="Pangilinan J."/>
            <person name="Lindquist E.A."/>
            <person name="Lucas S."/>
            <person name="Paulsen I.T."/>
            <person name="Hattenrath-Lehmann T.K."/>
            <person name="Talmage S.C."/>
            <person name="Walker E.A."/>
            <person name="Koch F."/>
            <person name="Burson A.M."/>
            <person name="Marcoval M.A."/>
            <person name="Tang Y.Z."/>
            <person name="Lecleir G.R."/>
            <person name="Coyne K.J."/>
            <person name="Berg G.M."/>
            <person name="Bertrand E.M."/>
            <person name="Saito M.A."/>
            <person name="Gladyshev V.N."/>
            <person name="Grigoriev I.V."/>
        </authorList>
    </citation>
    <scope>NUCLEOTIDE SEQUENCE [LARGE SCALE GENOMIC DNA]</scope>
    <source>
        <strain evidence="12">CCMP 1984</strain>
    </source>
</reference>
<dbReference type="PANTHER" id="PTHR21502">
    <property type="entry name" value="ZINC FINGER PROTEIN DZIP1"/>
    <property type="match status" value="1"/>
</dbReference>
<dbReference type="InterPro" id="IPR036869">
    <property type="entry name" value="J_dom_sf"/>
</dbReference>
<dbReference type="SMART" id="SM00271">
    <property type="entry name" value="DnaJ"/>
    <property type="match status" value="1"/>
</dbReference>
<keyword evidence="7" id="KW-0862">Zinc</keyword>
<evidence type="ECO:0000256" key="2">
    <source>
        <dbReference type="ARBA" id="ARBA00004120"/>
    </source>
</evidence>
<comment type="subcellular location">
    <subcellularLocation>
        <location evidence="2">Cytoplasm</location>
        <location evidence="2">Cytoskeleton</location>
        <location evidence="2">Cilium basal body</location>
    </subcellularLocation>
    <subcellularLocation>
        <location evidence="1">Cytoplasm</location>
        <location evidence="1">Cytoskeleton</location>
        <location evidence="1">Microtubule organizing center</location>
        <location evidence="1">Centrosome</location>
        <location evidence="1">Centriole</location>
    </subcellularLocation>
</comment>
<evidence type="ECO:0000256" key="7">
    <source>
        <dbReference type="PROSITE-ProRule" id="PRU00042"/>
    </source>
</evidence>
<feature type="domain" description="C2H2-type" evidence="10">
    <location>
        <begin position="1089"/>
        <end position="1117"/>
    </location>
</feature>
<feature type="region of interest" description="Disordered" evidence="8">
    <location>
        <begin position="780"/>
        <end position="816"/>
    </location>
</feature>
<dbReference type="GO" id="GO:0005737">
    <property type="term" value="C:cytoplasm"/>
    <property type="evidence" value="ECO:0007669"/>
    <property type="project" value="TreeGrafter"/>
</dbReference>
<evidence type="ECO:0000259" key="9">
    <source>
        <dbReference type="PROSITE" id="PS50076"/>
    </source>
</evidence>
<dbReference type="Proteomes" id="UP000002729">
    <property type="component" value="Unassembled WGS sequence"/>
</dbReference>
<dbReference type="InterPro" id="IPR032714">
    <property type="entry name" value="DZIP1_N"/>
</dbReference>
<dbReference type="GO" id="GO:0005814">
    <property type="term" value="C:centriole"/>
    <property type="evidence" value="ECO:0007669"/>
    <property type="project" value="UniProtKB-SubCell"/>
</dbReference>
<feature type="domain" description="J" evidence="9">
    <location>
        <begin position="373"/>
        <end position="465"/>
    </location>
</feature>
<proteinExistence type="inferred from homology"/>
<dbReference type="InterPro" id="IPR013087">
    <property type="entry name" value="Znf_C2H2_type"/>
</dbReference>
<protein>
    <recommendedName>
        <fullName evidence="13">C2H2-type domain-containing protein</fullName>
    </recommendedName>
</protein>
<dbReference type="Pfam" id="PF13815">
    <property type="entry name" value="Dzip-like_N"/>
    <property type="match status" value="1"/>
</dbReference>
<dbReference type="PRINTS" id="PR00625">
    <property type="entry name" value="JDOMAIN"/>
</dbReference>
<feature type="compositionally biased region" description="Pro residues" evidence="8">
    <location>
        <begin position="784"/>
        <end position="793"/>
    </location>
</feature>
<feature type="compositionally biased region" description="Low complexity" evidence="8">
    <location>
        <begin position="671"/>
        <end position="681"/>
    </location>
</feature>
<dbReference type="eggNOG" id="KOG1987">
    <property type="taxonomic scope" value="Eukaryota"/>
</dbReference>
<dbReference type="PROSITE" id="PS00636">
    <property type="entry name" value="DNAJ_1"/>
    <property type="match status" value="1"/>
</dbReference>
<dbReference type="InterPro" id="IPR001623">
    <property type="entry name" value="DnaJ_domain"/>
</dbReference>
<dbReference type="InterPro" id="IPR029071">
    <property type="entry name" value="Ubiquitin-like_domsf"/>
</dbReference>
<keyword evidence="5" id="KW-0206">Cytoskeleton</keyword>
<dbReference type="Gene3D" id="3.30.160.60">
    <property type="entry name" value="Classic Zinc Finger"/>
    <property type="match status" value="1"/>
</dbReference>
<evidence type="ECO:0000256" key="4">
    <source>
        <dbReference type="ARBA" id="ARBA00023054"/>
    </source>
</evidence>
<dbReference type="GeneID" id="20223141"/>
<dbReference type="CDD" id="cd01763">
    <property type="entry name" value="Ubl_SUMO_like"/>
    <property type="match status" value="1"/>
</dbReference>
<dbReference type="EMBL" id="GL833120">
    <property type="protein sequence ID" value="EGB12724.1"/>
    <property type="molecule type" value="Genomic_DNA"/>
</dbReference>
<dbReference type="SUPFAM" id="SSF54236">
    <property type="entry name" value="Ubiquitin-like"/>
    <property type="match status" value="1"/>
</dbReference>
<feature type="region of interest" description="Disordered" evidence="8">
    <location>
        <begin position="669"/>
        <end position="689"/>
    </location>
</feature>
<evidence type="ECO:0000313" key="12">
    <source>
        <dbReference type="Proteomes" id="UP000002729"/>
    </source>
</evidence>
<dbReference type="Gene3D" id="1.10.287.110">
    <property type="entry name" value="DnaJ domain"/>
    <property type="match status" value="1"/>
</dbReference>
<dbReference type="GO" id="GO:0008270">
    <property type="term" value="F:zinc ion binding"/>
    <property type="evidence" value="ECO:0007669"/>
    <property type="project" value="UniProtKB-KW"/>
</dbReference>
<evidence type="ECO:0000313" key="11">
    <source>
        <dbReference type="EMBL" id="EGB12724.1"/>
    </source>
</evidence>
<dbReference type="InParanoid" id="F0XW69"/>
<evidence type="ECO:0000259" key="10">
    <source>
        <dbReference type="PROSITE" id="PS50157"/>
    </source>
</evidence>
<evidence type="ECO:0000256" key="3">
    <source>
        <dbReference type="ARBA" id="ARBA00009131"/>
    </source>
</evidence>
<dbReference type="SUPFAM" id="SSF46565">
    <property type="entry name" value="Chaperone J-domain"/>
    <property type="match status" value="2"/>
</dbReference>
<dbReference type="InterPro" id="IPR036034">
    <property type="entry name" value="PDZ_sf"/>
</dbReference>
<comment type="similarity">
    <text evidence="3">Belongs to the DZIP C2H2-type zinc-finger protein family.</text>
</comment>
<dbReference type="InterPro" id="IPR036770">
    <property type="entry name" value="Ankyrin_rpt-contain_sf"/>
</dbReference>
<keyword evidence="12" id="KW-1185">Reference proteome</keyword>
<gene>
    <name evidence="11" type="ORF">AURANDRAFT_60742</name>
</gene>
<dbReference type="RefSeq" id="XP_009032374.1">
    <property type="nucleotide sequence ID" value="XM_009034126.1"/>
</dbReference>
<evidence type="ECO:0000256" key="5">
    <source>
        <dbReference type="ARBA" id="ARBA00023212"/>
    </source>
</evidence>
<accession>F0XW69</accession>
<dbReference type="Gene3D" id="3.10.20.90">
    <property type="entry name" value="Phosphatidylinositol 3-kinase Catalytic Subunit, Chain A, domain 1"/>
    <property type="match status" value="1"/>
</dbReference>
<keyword evidence="7" id="KW-0863">Zinc-finger</keyword>
<dbReference type="OrthoDB" id="10249567at2759"/>
<keyword evidence="4" id="KW-0175">Coiled coil</keyword>
<name>F0XW69_AURAN</name>
<dbReference type="CDD" id="cd06257">
    <property type="entry name" value="DnaJ"/>
    <property type="match status" value="1"/>
</dbReference>
<organism evidence="12">
    <name type="scientific">Aureococcus anophagefferens</name>
    <name type="common">Harmful bloom alga</name>
    <dbReference type="NCBI Taxonomy" id="44056"/>
    <lineage>
        <taxon>Eukaryota</taxon>
        <taxon>Sar</taxon>
        <taxon>Stramenopiles</taxon>
        <taxon>Ochrophyta</taxon>
        <taxon>Pelagophyceae</taxon>
        <taxon>Pelagomonadales</taxon>
        <taxon>Pelagomonadaceae</taxon>
        <taxon>Aureococcus</taxon>
    </lineage>
</organism>
<dbReference type="PROSITE" id="PS50076">
    <property type="entry name" value="DNAJ_2"/>
    <property type="match status" value="1"/>
</dbReference>
<evidence type="ECO:0000256" key="6">
    <source>
        <dbReference type="ARBA" id="ARBA00023273"/>
    </source>
</evidence>
<dbReference type="PROSITE" id="PS00028">
    <property type="entry name" value="ZINC_FINGER_C2H2_1"/>
    <property type="match status" value="1"/>
</dbReference>
<dbReference type="InterPro" id="IPR018253">
    <property type="entry name" value="DnaJ_domain_CS"/>
</dbReference>
<dbReference type="SMART" id="SM00355">
    <property type="entry name" value="ZnF_C2H2"/>
    <property type="match status" value="1"/>
</dbReference>